<sequence length="274" mass="29789">MSNPEAQRERPRLAVFKFASCDGCQLSILNLEEDLLAVGEALDLAYFPEASSEMKPGPYDIALVEGSITTAEDAHRILAVRQQAKVLITIGACATAGGIQALRNWADVEAFKQAVYPSPEYIQSLSTSTPISEHIHVDFELWGCPIDKNQLLRVITDLVVGVQPRLPGDSVCLECKRRGHVCVLVAQGIPCLGPVTRTGCGAICPGMGRDCYGCFGPSEGEREGPGLPPNTVSLATRFHRELQLIPVEVVRRFRGINGSVSPFRTESEAWEKKT</sequence>
<dbReference type="Gene3D" id="3.40.50.700">
    <property type="entry name" value="NADH:ubiquinone oxidoreductase-like, 20kDa subunit"/>
    <property type="match status" value="1"/>
</dbReference>
<dbReference type="InterPro" id="IPR051349">
    <property type="entry name" value="Hydrogenase_assoc-protein"/>
</dbReference>
<accession>A0A7S8FAV4</accession>
<evidence type="ECO:0000313" key="3">
    <source>
        <dbReference type="EMBL" id="QPD02473.1"/>
    </source>
</evidence>
<gene>
    <name evidence="3" type="ORF">Nkreftii_000247</name>
</gene>
<dbReference type="KEGG" id="nkf:Nkreftii_000247"/>
<dbReference type="InterPro" id="IPR006137">
    <property type="entry name" value="NADH_UbQ_OxRdtase-like_20kDa"/>
</dbReference>
<dbReference type="GO" id="GO:0016491">
    <property type="term" value="F:oxidoreductase activity"/>
    <property type="evidence" value="ECO:0007669"/>
    <property type="project" value="UniProtKB-KW"/>
</dbReference>
<dbReference type="EMBL" id="CP047423">
    <property type="protein sequence ID" value="QPD02473.1"/>
    <property type="molecule type" value="Genomic_DNA"/>
</dbReference>
<feature type="domain" description="NADH:ubiquinone oxidoreductase-like 20kDa subunit" evidence="2">
    <location>
        <begin position="21"/>
        <end position="157"/>
    </location>
</feature>
<protein>
    <submittedName>
        <fullName evidence="3">[NiFe]hydrogenase, subunit delta</fullName>
    </submittedName>
</protein>
<dbReference type="Proteomes" id="UP000593737">
    <property type="component" value="Chromosome"/>
</dbReference>
<keyword evidence="1" id="KW-0560">Oxidoreductase</keyword>
<evidence type="ECO:0000259" key="2">
    <source>
        <dbReference type="Pfam" id="PF01058"/>
    </source>
</evidence>
<dbReference type="AlphaFoldDB" id="A0A7S8FAV4"/>
<dbReference type="PANTHER" id="PTHR42845:SF2">
    <property type="entry name" value="F420-NON-REDUCING HYDROGENASE VHU SUBUNIT G"/>
    <property type="match status" value="1"/>
</dbReference>
<dbReference type="Pfam" id="PF01058">
    <property type="entry name" value="Oxidored_q6"/>
    <property type="match status" value="1"/>
</dbReference>
<evidence type="ECO:0000313" key="4">
    <source>
        <dbReference type="Proteomes" id="UP000593737"/>
    </source>
</evidence>
<name>A0A7S8FAV4_9BACT</name>
<dbReference type="InterPro" id="IPR037024">
    <property type="entry name" value="NiFe_Hase_small_N_sf"/>
</dbReference>
<evidence type="ECO:0000256" key="1">
    <source>
        <dbReference type="ARBA" id="ARBA00023002"/>
    </source>
</evidence>
<dbReference type="PANTHER" id="PTHR42845">
    <property type="entry name" value="COENZYME F420-REDUCING HYDROGENASE, GAMMA SUBUNIT"/>
    <property type="match status" value="1"/>
</dbReference>
<proteinExistence type="predicted"/>
<reference evidence="3 4" key="1">
    <citation type="journal article" date="2020" name="ISME J.">
        <title>Enrichment and physiological characterization of a novel comammox Nitrospira indicates ammonium inhibition of complete nitrification.</title>
        <authorList>
            <person name="Sakoula D."/>
            <person name="Koch H."/>
            <person name="Frank J."/>
            <person name="Jetten M.S.M."/>
            <person name="van Kessel M.A.H.J."/>
            <person name="Lucker S."/>
        </authorList>
    </citation>
    <scope>NUCLEOTIDE SEQUENCE [LARGE SCALE GENOMIC DNA]</scope>
    <source>
        <strain evidence="3">Comreactor17</strain>
    </source>
</reference>
<organism evidence="3 4">
    <name type="scientific">Candidatus Nitrospira kreftii</name>
    <dbReference type="NCBI Taxonomy" id="2652173"/>
    <lineage>
        <taxon>Bacteria</taxon>
        <taxon>Pseudomonadati</taxon>
        <taxon>Nitrospirota</taxon>
        <taxon>Nitrospiria</taxon>
        <taxon>Nitrospirales</taxon>
        <taxon>Nitrospiraceae</taxon>
        <taxon>Nitrospira</taxon>
    </lineage>
</organism>
<dbReference type="GO" id="GO:0051536">
    <property type="term" value="F:iron-sulfur cluster binding"/>
    <property type="evidence" value="ECO:0007669"/>
    <property type="project" value="InterPro"/>
</dbReference>
<dbReference type="SUPFAM" id="SSF56770">
    <property type="entry name" value="HydA/Nqo6-like"/>
    <property type="match status" value="1"/>
</dbReference>